<evidence type="ECO:0000256" key="9">
    <source>
        <dbReference type="ARBA" id="ARBA00023136"/>
    </source>
</evidence>
<reference evidence="16 17" key="1">
    <citation type="submission" date="2017-12" db="EMBL/GenBank/DDBJ databases">
        <title>Legionella sainthelensi LA01-117, whole genome sequence of a clinical isolate from New Zealand.</title>
        <authorList>
            <person name="Cree S.L."/>
            <person name="Slow S."/>
            <person name="Kennedy M.A."/>
            <person name="Murdoch D.R."/>
            <person name="Biggs P.J."/>
            <person name="Anderson T."/>
        </authorList>
    </citation>
    <scope>NUCLEOTIDE SEQUENCE [LARGE SCALE GENOMIC DNA]</scope>
    <source>
        <strain evidence="16 17">LA01-117</strain>
    </source>
</reference>
<dbReference type="InterPro" id="IPR047196">
    <property type="entry name" value="YidC_ALB_C"/>
</dbReference>
<dbReference type="NCBIfam" id="TIGR03593">
    <property type="entry name" value="yidC_nterm"/>
    <property type="match status" value="1"/>
</dbReference>
<keyword evidence="17" id="KW-1185">Reference proteome</keyword>
<dbReference type="InterPro" id="IPR038221">
    <property type="entry name" value="YidC_periplasmic_sf"/>
</dbReference>
<dbReference type="InterPro" id="IPR001708">
    <property type="entry name" value="YidC/ALB3/OXA1/COX18"/>
</dbReference>
<comment type="function">
    <text evidence="13">Required for the insertion and/or proper folding and/or complex formation of integral membrane proteins into the membrane. Involved in integration of membrane proteins that insert both dependently and independently of the Sec translocase complex, as well as at least some lipoproteins. Aids folding of multispanning membrane proteins.</text>
</comment>
<dbReference type="Pfam" id="PF14849">
    <property type="entry name" value="YidC_periplas"/>
    <property type="match status" value="1"/>
</dbReference>
<dbReference type="Gene3D" id="2.70.98.90">
    <property type="match status" value="1"/>
</dbReference>
<dbReference type="NCBIfam" id="TIGR03592">
    <property type="entry name" value="yidC_oxa1_cterm"/>
    <property type="match status" value="1"/>
</dbReference>
<dbReference type="GO" id="GO:0005886">
    <property type="term" value="C:plasma membrane"/>
    <property type="evidence" value="ECO:0007669"/>
    <property type="project" value="UniProtKB-SubCell"/>
</dbReference>
<evidence type="ECO:0000256" key="5">
    <source>
        <dbReference type="ARBA" id="ARBA00022475"/>
    </source>
</evidence>
<evidence type="ECO:0000256" key="10">
    <source>
        <dbReference type="ARBA" id="ARBA00023186"/>
    </source>
</evidence>
<feature type="transmembrane region" description="Helical" evidence="13">
    <location>
        <begin position="362"/>
        <end position="382"/>
    </location>
</feature>
<dbReference type="InterPro" id="IPR019998">
    <property type="entry name" value="Membr_insert_YidC"/>
</dbReference>
<evidence type="ECO:0000259" key="15">
    <source>
        <dbReference type="Pfam" id="PF14849"/>
    </source>
</evidence>
<dbReference type="GO" id="GO:0051205">
    <property type="term" value="P:protein insertion into membrane"/>
    <property type="evidence" value="ECO:0007669"/>
    <property type="project" value="TreeGrafter"/>
</dbReference>
<evidence type="ECO:0000313" key="16">
    <source>
        <dbReference type="EMBL" id="AUH71373.1"/>
    </source>
</evidence>
<comment type="similarity">
    <text evidence="2 13">Belongs to the OXA1/ALB3/YidC family. Type 1 subfamily.</text>
</comment>
<keyword evidence="4 13" id="KW-0813">Transport</keyword>
<evidence type="ECO:0000256" key="11">
    <source>
        <dbReference type="ARBA" id="ARBA00033245"/>
    </source>
</evidence>
<evidence type="ECO:0000256" key="12">
    <source>
        <dbReference type="ARBA" id="ARBA00033342"/>
    </source>
</evidence>
<dbReference type="CDD" id="cd19961">
    <property type="entry name" value="EcYidC-like_peri"/>
    <property type="match status" value="1"/>
</dbReference>
<gene>
    <name evidence="13" type="primary">yidC</name>
    <name evidence="16" type="ORF">CAB17_04305</name>
</gene>
<dbReference type="HAMAP" id="MF_01810">
    <property type="entry name" value="YidC_type1"/>
    <property type="match status" value="1"/>
</dbReference>
<evidence type="ECO:0000256" key="7">
    <source>
        <dbReference type="ARBA" id="ARBA00022927"/>
    </source>
</evidence>
<evidence type="ECO:0000313" key="17">
    <source>
        <dbReference type="Proteomes" id="UP000234343"/>
    </source>
</evidence>
<comment type="subcellular location">
    <subcellularLocation>
        <location evidence="1">Cell inner membrane</location>
        <topology evidence="1">Multi-pass membrane protein</topology>
    </subcellularLocation>
    <subcellularLocation>
        <location evidence="13">Cell membrane</location>
        <topology evidence="13">Multi-pass membrane protein</topology>
    </subcellularLocation>
</comment>
<evidence type="ECO:0000256" key="8">
    <source>
        <dbReference type="ARBA" id="ARBA00022989"/>
    </source>
</evidence>
<keyword evidence="8 13" id="KW-1133">Transmembrane helix</keyword>
<dbReference type="PANTHER" id="PTHR12428">
    <property type="entry name" value="OXA1"/>
    <property type="match status" value="1"/>
</dbReference>
<dbReference type="AlphaFoldDB" id="A0A2H5FIL2"/>
<keyword evidence="6 13" id="KW-0812">Transmembrane</keyword>
<name>A0A2H5FIL2_9GAMM</name>
<dbReference type="GO" id="GO:0032977">
    <property type="term" value="F:membrane insertase activity"/>
    <property type="evidence" value="ECO:0007669"/>
    <property type="project" value="InterPro"/>
</dbReference>
<dbReference type="RefSeq" id="WP_101899117.1">
    <property type="nucleotide sequence ID" value="NZ_CP025491.2"/>
</dbReference>
<dbReference type="PANTHER" id="PTHR12428:SF65">
    <property type="entry name" value="CYTOCHROME C OXIDASE ASSEMBLY PROTEIN COX18, MITOCHONDRIAL"/>
    <property type="match status" value="1"/>
</dbReference>
<dbReference type="EMBL" id="CP025491">
    <property type="protein sequence ID" value="AUH71373.1"/>
    <property type="molecule type" value="Genomic_DNA"/>
</dbReference>
<dbReference type="PRINTS" id="PR01900">
    <property type="entry name" value="YIDCPROTEIN"/>
</dbReference>
<evidence type="ECO:0000256" key="2">
    <source>
        <dbReference type="ARBA" id="ARBA00010527"/>
    </source>
</evidence>
<evidence type="ECO:0000259" key="14">
    <source>
        <dbReference type="Pfam" id="PF02096"/>
    </source>
</evidence>
<protein>
    <recommendedName>
        <fullName evidence="3 13">Membrane protein insertase YidC</fullName>
    </recommendedName>
    <alternativeName>
        <fullName evidence="12 13">Foldase YidC</fullName>
    </alternativeName>
    <alternativeName>
        <fullName evidence="11 13">Membrane integrase YidC</fullName>
    </alternativeName>
    <alternativeName>
        <fullName evidence="13">Membrane protein YidC</fullName>
    </alternativeName>
</protein>
<dbReference type="Proteomes" id="UP000234343">
    <property type="component" value="Chromosome"/>
</dbReference>
<dbReference type="NCBIfam" id="NF002352">
    <property type="entry name" value="PRK01318.1-3"/>
    <property type="match status" value="1"/>
</dbReference>
<keyword evidence="9 13" id="KW-0472">Membrane</keyword>
<sequence>MDIRRVILYMALALISLSLWNAWQIDYPAKPAPTESAINNEQNSGPLLPQMGPSNAVTTPITATPEVKTNNAAIIHAKTDVLDVAIDLQQGDIISSQLLDYPQSIEEKNKPFLLLQNQPSERYIASSNLFVASGQNVQALNFNFTSSQQQYELDPNQKQLVVTLNGKNEDGLDVKKEFIFTKGSYLIDVDYKIANQGNHDWTGYMNTQLLRSSPKEDKSSVFHVGSYTGASYSEPGKHRYQKVSFSDMNKANLDIDSKGGWVAMQQHYFLSAWIPDVNSTNKFYTRSVNNDYTIGAVSQPITLKPNQEKTISSKLYVGPEITSTLKSIAPSLDLTVDYGILWFLSSLLFSLMKVINNVVGNWGWSIVLVTVLIKLAFYRLSAASYKSMAGMRKLQPKLQALRERYGDDKAKISQATMELYKQEKVNPLGGCLPIVIQIPVFIALYWVLLESVELRQAPFILWIKDLSDADPYHVLPLIMGATMLIQQKLNPAPPDPMQAKVMMFLPVLFTGLFWSFPAGLVLYWIVNNTLSILQQWYITRKFSDEKPAKKLAVVK</sequence>
<keyword evidence="5 13" id="KW-1003">Cell membrane</keyword>
<keyword evidence="10 13" id="KW-0143">Chaperone</keyword>
<feature type="transmembrane region" description="Helical" evidence="13">
    <location>
        <begin position="501"/>
        <end position="526"/>
    </location>
</feature>
<evidence type="ECO:0000256" key="3">
    <source>
        <dbReference type="ARBA" id="ARBA00015325"/>
    </source>
</evidence>
<comment type="caution">
    <text evidence="13">Lacks conserved residue(s) required for the propagation of feature annotation.</text>
</comment>
<evidence type="ECO:0000256" key="1">
    <source>
        <dbReference type="ARBA" id="ARBA00004429"/>
    </source>
</evidence>
<evidence type="ECO:0000256" key="13">
    <source>
        <dbReference type="HAMAP-Rule" id="MF_01810"/>
    </source>
</evidence>
<feature type="domain" description="Membrane insertase YidC N-terminal" evidence="15">
    <location>
        <begin position="75"/>
        <end position="350"/>
    </location>
</feature>
<evidence type="ECO:0000256" key="6">
    <source>
        <dbReference type="ARBA" id="ARBA00022692"/>
    </source>
</evidence>
<feature type="transmembrane region" description="Helical" evidence="13">
    <location>
        <begin position="427"/>
        <end position="448"/>
    </location>
</feature>
<keyword evidence="7 13" id="KW-0653">Protein transport</keyword>
<evidence type="ECO:0000256" key="4">
    <source>
        <dbReference type="ARBA" id="ARBA00022448"/>
    </source>
</evidence>
<dbReference type="KEGG" id="lsh:CAB17_04305"/>
<dbReference type="GO" id="GO:0015031">
    <property type="term" value="P:protein transport"/>
    <property type="evidence" value="ECO:0007669"/>
    <property type="project" value="UniProtKB-KW"/>
</dbReference>
<organism evidence="16 17">
    <name type="scientific">Legionella sainthelensi</name>
    <dbReference type="NCBI Taxonomy" id="28087"/>
    <lineage>
        <taxon>Bacteria</taxon>
        <taxon>Pseudomonadati</taxon>
        <taxon>Pseudomonadota</taxon>
        <taxon>Gammaproteobacteria</taxon>
        <taxon>Legionellales</taxon>
        <taxon>Legionellaceae</taxon>
        <taxon>Legionella</taxon>
    </lineage>
</organism>
<dbReference type="CDD" id="cd20070">
    <property type="entry name" value="5TM_YidC_Alb3"/>
    <property type="match status" value="1"/>
</dbReference>
<proteinExistence type="inferred from homology"/>
<dbReference type="InterPro" id="IPR028053">
    <property type="entry name" value="Membr_insert_YidC_N"/>
</dbReference>
<comment type="subunit">
    <text evidence="13">Interacts with the Sec translocase complex via SecD. Specifically interacts with transmembrane segments of nascent integral membrane proteins during membrane integration.</text>
</comment>
<feature type="domain" description="Membrane insertase YidC/Oxa/ALB C-terminal" evidence="14">
    <location>
        <begin position="362"/>
        <end position="540"/>
    </location>
</feature>
<accession>A0A2H5FIL2</accession>
<dbReference type="PRINTS" id="PR00701">
    <property type="entry name" value="60KDINNERMP"/>
</dbReference>
<dbReference type="InterPro" id="IPR028055">
    <property type="entry name" value="YidC/Oxa/ALB_C"/>
</dbReference>
<dbReference type="Pfam" id="PF02096">
    <property type="entry name" value="60KD_IMP"/>
    <property type="match status" value="1"/>
</dbReference>